<gene>
    <name evidence="4" type="ORF">BWK73_41270</name>
</gene>
<feature type="signal peptide" evidence="2">
    <location>
        <begin position="1"/>
        <end position="18"/>
    </location>
</feature>
<evidence type="ECO:0000313" key="4">
    <source>
        <dbReference type="EMBL" id="OQX02863.1"/>
    </source>
</evidence>
<reference evidence="4 5" key="1">
    <citation type="submission" date="2017-01" db="EMBL/GenBank/DDBJ databases">
        <title>Novel large sulfur bacteria in the metagenomes of groundwater-fed chemosynthetic microbial mats in the Lake Huron basin.</title>
        <authorList>
            <person name="Sharrar A.M."/>
            <person name="Flood B.E."/>
            <person name="Bailey J.V."/>
            <person name="Jones D.S."/>
            <person name="Biddanda B."/>
            <person name="Ruberg S.A."/>
            <person name="Marcus D.N."/>
            <person name="Dick G.J."/>
        </authorList>
    </citation>
    <scope>NUCLEOTIDE SEQUENCE [LARGE SCALE GENOMIC DNA]</scope>
    <source>
        <strain evidence="4">A8</strain>
    </source>
</reference>
<dbReference type="AlphaFoldDB" id="A0A1Y1QD81"/>
<keyword evidence="2" id="KW-0732">Signal</keyword>
<feature type="non-terminal residue" evidence="4">
    <location>
        <position position="1"/>
    </location>
</feature>
<proteinExistence type="predicted"/>
<dbReference type="Proteomes" id="UP000192491">
    <property type="component" value="Unassembled WGS sequence"/>
</dbReference>
<organism evidence="4 5">
    <name type="scientific">Thiothrix lacustris</name>
    <dbReference type="NCBI Taxonomy" id="525917"/>
    <lineage>
        <taxon>Bacteria</taxon>
        <taxon>Pseudomonadati</taxon>
        <taxon>Pseudomonadota</taxon>
        <taxon>Gammaproteobacteria</taxon>
        <taxon>Thiotrichales</taxon>
        <taxon>Thiotrichaceae</taxon>
        <taxon>Thiothrix</taxon>
    </lineage>
</organism>
<feature type="domain" description="GEVED" evidence="3">
    <location>
        <begin position="154"/>
        <end position="233"/>
    </location>
</feature>
<name>A0A1Y1QD81_9GAMM</name>
<feature type="chain" id="PRO_5011988008" description="GEVED domain-containing protein" evidence="2">
    <location>
        <begin position="19"/>
        <end position="264"/>
    </location>
</feature>
<comment type="caution">
    <text evidence="4">The sequence shown here is derived from an EMBL/GenBank/DDBJ whole genome shotgun (WGS) entry which is preliminary data.</text>
</comment>
<evidence type="ECO:0000259" key="3">
    <source>
        <dbReference type="Pfam" id="PF20009"/>
    </source>
</evidence>
<dbReference type="InterPro" id="IPR045474">
    <property type="entry name" value="GEVED"/>
</dbReference>
<accession>A0A1Y1QD81</accession>
<evidence type="ECO:0000313" key="5">
    <source>
        <dbReference type="Proteomes" id="UP000192491"/>
    </source>
</evidence>
<protein>
    <recommendedName>
        <fullName evidence="3">GEVED domain-containing protein</fullName>
    </recommendedName>
</protein>
<sequence length="264" mass="26980">LLTCCAVGVLTAANQSWAAETIITNCAQVSAQTEADTDSTPNNKATEAELLDAVTKATNEDDEACAALTITPVFDLGDAPDTYGTTGATAAKHEIIPGLKLGTTVDDEAEGQPNAAADGDGADEDGYSVPVLTDGQAVTLKVTATNTTDKAATLGCWIDFDGSGTFEATEYSGAPVAIGAADSIIDVVMPAAPADVSTNAKTKDGTYARCRLSTDTIDGTKATGALVDGEVEDTKVTFASTPVFDLALVKRQSIKRPALKQAIP</sequence>
<dbReference type="Pfam" id="PF20009">
    <property type="entry name" value="GEVED"/>
    <property type="match status" value="1"/>
</dbReference>
<evidence type="ECO:0000256" key="1">
    <source>
        <dbReference type="SAM" id="MobiDB-lite"/>
    </source>
</evidence>
<feature type="region of interest" description="Disordered" evidence="1">
    <location>
        <begin position="104"/>
        <end position="123"/>
    </location>
</feature>
<evidence type="ECO:0000256" key="2">
    <source>
        <dbReference type="SAM" id="SignalP"/>
    </source>
</evidence>
<dbReference type="EMBL" id="MTEJ01000450">
    <property type="protein sequence ID" value="OQX02863.1"/>
    <property type="molecule type" value="Genomic_DNA"/>
</dbReference>